<name>A0A1U7ZM20_NELNU</name>
<dbReference type="eggNOG" id="KOG2338">
    <property type="taxonomic scope" value="Eukaryota"/>
</dbReference>
<proteinExistence type="predicted"/>
<protein>
    <submittedName>
        <fullName evidence="4">Carbon catabolite repressor protein 4 homolog 6 isoform X1</fullName>
    </submittedName>
</protein>
<reference evidence="4" key="1">
    <citation type="submission" date="2025-08" db="UniProtKB">
        <authorList>
            <consortium name="RefSeq"/>
        </authorList>
    </citation>
    <scope>IDENTIFICATION</scope>
</reference>
<dbReference type="Proteomes" id="UP000189703">
    <property type="component" value="Unplaced"/>
</dbReference>
<evidence type="ECO:0000313" key="3">
    <source>
        <dbReference type="Proteomes" id="UP000189703"/>
    </source>
</evidence>
<dbReference type="Gene3D" id="3.60.10.10">
    <property type="entry name" value="Endonuclease/exonuclease/phosphatase"/>
    <property type="match status" value="2"/>
</dbReference>
<organism evidence="3 4">
    <name type="scientific">Nelumbo nucifera</name>
    <name type="common">Sacred lotus</name>
    <dbReference type="NCBI Taxonomy" id="4432"/>
    <lineage>
        <taxon>Eukaryota</taxon>
        <taxon>Viridiplantae</taxon>
        <taxon>Streptophyta</taxon>
        <taxon>Embryophyta</taxon>
        <taxon>Tracheophyta</taxon>
        <taxon>Spermatophyta</taxon>
        <taxon>Magnoliopsida</taxon>
        <taxon>Proteales</taxon>
        <taxon>Nelumbonaceae</taxon>
        <taxon>Nelumbo</taxon>
    </lineage>
</organism>
<dbReference type="PANTHER" id="PTHR12121:SF85">
    <property type="entry name" value="CARBON CATABOLITE REPRESSOR PROTEIN 4 HOMOLOG 6"/>
    <property type="match status" value="1"/>
</dbReference>
<dbReference type="OrthoDB" id="428734at2759"/>
<dbReference type="AlphaFoldDB" id="A0A1U7ZM20"/>
<dbReference type="SUPFAM" id="SSF56219">
    <property type="entry name" value="DNase I-like"/>
    <property type="match status" value="1"/>
</dbReference>
<feature type="domain" description="Endonuclease/exonuclease/phosphatase" evidence="2">
    <location>
        <begin position="171"/>
        <end position="344"/>
    </location>
</feature>
<dbReference type="KEGG" id="nnu:104595310"/>
<dbReference type="InParanoid" id="A0A1U7ZM20"/>
<keyword evidence="3" id="KW-1185">Reference proteome</keyword>
<feature type="compositionally biased region" description="Low complexity" evidence="1">
    <location>
        <begin position="15"/>
        <end position="27"/>
    </location>
</feature>
<sequence>MRSSASSFQCLAAAAADASMSSSRASSGGRYPWRRGFSDRPSGGRDTFVSGDSHFRTVRETNYGFRQGQRGSFRDPGGFQPQNFRPRPPFRQPLPYGHHPPVRQQRPKPLDYRNWEYALSQPPGQCERFIVLSYNILADYLATNHRRELYFHIPRYMLDWEWRKKRMVFELRLWSPDIMCLQEVDRFHDLEEELKLQGYEGIWKMRTGTAVDGCAIFWRTSRFKLLYEEFIEFNKLGLRDNVAQICVLESRSQNAAENESEASCSSSKLVNQVVICNTHVLYNPKRGEVKLGQVRVLLDRAHAVSRSWNNAPVVLCGDFNCTPKSPLYNYILEQKLDLSGLARDQISGQSSAEIHAPKPPDRNLVNGLYRGKSSSDSIGASEMVDEMGFGIKQSDNLTDVHDQNKSSNDVEHLLSRGNFSQPQHVIGVLDMSNKPCSNEQYEDANNPISDVTTKITELDIVDGRKEEIGSTASLASDCSKENPSNYQMEGKLSVDQKEVGEDFSYVHQSVGGLSQSNSYLSNMTVPMVHDESNLSNTNREDLESESSFEGDVRLTEVRTDARPESSFISDSCLMELVSEASSLNLTENSVMKNLGGFSSEIIDTDKETKMQTPYQSAHLGNMSETSFGIEFNGISVDPKVVDMVKDACVCETESSAHSSKVDNEKDSFTFDFICGDKLKGPDLAEADQSLEECVIITKESKSYLLSGEVQDGFLPHKESVLAEMEKYTYDPYLWTPKEIETATGNAECTLLEHPLKLRSTYAEVEDYSGTRDSSREPQVTSYNRRFLGTVDYIWHSEGLQTVKVLDTIPKHIMQFTPGFPTHKWGSDHIALACQLAFVRDAAQS</sequence>
<feature type="region of interest" description="Disordered" evidence="1">
    <location>
        <begin position="66"/>
        <end position="107"/>
    </location>
</feature>
<dbReference type="Pfam" id="PF03372">
    <property type="entry name" value="Exo_endo_phos"/>
    <property type="match status" value="1"/>
</dbReference>
<dbReference type="GeneID" id="104595310"/>
<dbReference type="FunCoup" id="A0A1U7ZM20">
    <property type="interactions" value="3691"/>
</dbReference>
<dbReference type="InterPro" id="IPR036691">
    <property type="entry name" value="Endo/exonu/phosph_ase_sf"/>
</dbReference>
<evidence type="ECO:0000256" key="1">
    <source>
        <dbReference type="SAM" id="MobiDB-lite"/>
    </source>
</evidence>
<accession>A0A1U7ZM20</accession>
<evidence type="ECO:0000313" key="4">
    <source>
        <dbReference type="RefSeq" id="XP_010254296.1"/>
    </source>
</evidence>
<gene>
    <name evidence="4" type="primary">LOC104595310</name>
</gene>
<dbReference type="InterPro" id="IPR050410">
    <property type="entry name" value="CCR4/nocturin_mRNA_transcr"/>
</dbReference>
<dbReference type="InterPro" id="IPR005135">
    <property type="entry name" value="Endo/exonuclease/phosphatase"/>
</dbReference>
<dbReference type="OMA" id="HEECIEF"/>
<dbReference type="PANTHER" id="PTHR12121">
    <property type="entry name" value="CARBON CATABOLITE REPRESSOR PROTEIN 4"/>
    <property type="match status" value="1"/>
</dbReference>
<dbReference type="GO" id="GO:0003824">
    <property type="term" value="F:catalytic activity"/>
    <property type="evidence" value="ECO:0007669"/>
    <property type="project" value="InterPro"/>
</dbReference>
<feature type="region of interest" description="Disordered" evidence="1">
    <location>
        <begin position="15"/>
        <end position="53"/>
    </location>
</feature>
<evidence type="ECO:0000259" key="2">
    <source>
        <dbReference type="Pfam" id="PF03372"/>
    </source>
</evidence>
<dbReference type="GO" id="GO:0003730">
    <property type="term" value="F:mRNA 3'-UTR binding"/>
    <property type="evidence" value="ECO:0000318"/>
    <property type="project" value="GO_Central"/>
</dbReference>
<dbReference type="RefSeq" id="XP_010254296.1">
    <property type="nucleotide sequence ID" value="XM_010255994.2"/>
</dbReference>